<feature type="compositionally biased region" description="Acidic residues" evidence="1">
    <location>
        <begin position="482"/>
        <end position="491"/>
    </location>
</feature>
<dbReference type="AlphaFoldDB" id="A0A5J5F537"/>
<gene>
    <name evidence="2" type="ORF">FN846DRAFT_937077</name>
</gene>
<feature type="compositionally biased region" description="Low complexity" evidence="1">
    <location>
        <begin position="580"/>
        <end position="602"/>
    </location>
</feature>
<feature type="region of interest" description="Disordered" evidence="1">
    <location>
        <begin position="335"/>
        <end position="413"/>
    </location>
</feature>
<feature type="region of interest" description="Disordered" evidence="1">
    <location>
        <begin position="443"/>
        <end position="688"/>
    </location>
</feature>
<feature type="compositionally biased region" description="Pro residues" evidence="1">
    <location>
        <begin position="285"/>
        <end position="295"/>
    </location>
</feature>
<feature type="compositionally biased region" description="Acidic residues" evidence="1">
    <location>
        <begin position="178"/>
        <end position="191"/>
    </location>
</feature>
<feature type="region of interest" description="Disordered" evidence="1">
    <location>
        <begin position="244"/>
        <end position="317"/>
    </location>
</feature>
<evidence type="ECO:0000256" key="1">
    <source>
        <dbReference type="SAM" id="MobiDB-lite"/>
    </source>
</evidence>
<proteinExistence type="predicted"/>
<feature type="compositionally biased region" description="Acidic residues" evidence="1">
    <location>
        <begin position="57"/>
        <end position="66"/>
    </location>
</feature>
<feature type="compositionally biased region" description="Basic and acidic residues" evidence="1">
    <location>
        <begin position="643"/>
        <end position="662"/>
    </location>
</feature>
<keyword evidence="3" id="KW-1185">Reference proteome</keyword>
<dbReference type="Proteomes" id="UP000326924">
    <property type="component" value="Unassembled WGS sequence"/>
</dbReference>
<evidence type="ECO:0000313" key="3">
    <source>
        <dbReference type="Proteomes" id="UP000326924"/>
    </source>
</evidence>
<comment type="caution">
    <text evidence="2">The sequence shown here is derived from an EMBL/GenBank/DDBJ whole genome shotgun (WGS) entry which is preliminary data.</text>
</comment>
<sequence>MASGRSLGLGSRANQAAAKMPPPSFTRQSSTGVAAVKTTTITSTTTTAKRRGFGLFDSEDDYDSEVAETPRQPVRFTGDKSGFVSDSDGSSSIARGTATRKTSSRRSKLTTPSRKIAERRGTPYHKNTSGRLFRHTRGTESENDEERLISDSMFGAQPEPKGAAEKKKARFAVMSDALSEEEQVEEESTEVDTDRERSLSPVKRSPRQRSPREAKQQSQSNVTRQTWGQWLRSIVADPVGTLLHAPVPVPARQPEPASWPEPPRTPTPELSVVPQMPGSFEKPPIAIPPPSPPPANKTLYSGRSFLGHDTQETPIRTGERLFQYAGTPFNFTSPASTASTVSASPASIKKGSRAPTAPTSAKRMAPPPVQSFRKPSNFIARMRGVTKDRYRPYGRPSASPVKATITHLEKIPKNMPPTEILEILEQRERDRKVQEMEDRYIRRETLKKAGLPVEDEEMSETHEESANKGKGKGKVAMNASVEDMDEDEEEQSGTTTPPESPPQKQVGLFKELSPSKPSQPLFQFKPIAPKPPLSPEKKAAPTLNGADKPAFSFSSAASFGSEQEDNDKENMSNPPPPPNMSHRGLPAPPASALALPSSGTSLFADKQPVGGFGISEAPTSPTMSRQRFDKFKPRVSSGLRESATIEKENEQDKENPSDRENNGEEAPAKPGKVSFGTQVTQKPAAAGALREVGRNAPVSTGIKFDVRAKIAAVGHLLPPLSSGIGADVAQLPVRDLSPIVAWPPVEVFAHGDQMIQDAVRQHWNVNELLWLQDWSNTVFRDARQQVAGA</sequence>
<feature type="compositionally biased region" description="Low complexity" evidence="1">
    <location>
        <begin position="550"/>
        <end position="559"/>
    </location>
</feature>
<feature type="compositionally biased region" description="Pro residues" evidence="1">
    <location>
        <begin position="247"/>
        <end position="266"/>
    </location>
</feature>
<organism evidence="2 3">
    <name type="scientific">Sphaerosporella brunnea</name>
    <dbReference type="NCBI Taxonomy" id="1250544"/>
    <lineage>
        <taxon>Eukaryota</taxon>
        <taxon>Fungi</taxon>
        <taxon>Dikarya</taxon>
        <taxon>Ascomycota</taxon>
        <taxon>Pezizomycotina</taxon>
        <taxon>Pezizomycetes</taxon>
        <taxon>Pezizales</taxon>
        <taxon>Pyronemataceae</taxon>
        <taxon>Sphaerosporella</taxon>
    </lineage>
</organism>
<feature type="compositionally biased region" description="Low complexity" evidence="1">
    <location>
        <begin position="335"/>
        <end position="347"/>
    </location>
</feature>
<name>A0A5J5F537_9PEZI</name>
<protein>
    <submittedName>
        <fullName evidence="2">Uncharacterized protein</fullName>
    </submittedName>
</protein>
<dbReference type="OrthoDB" id="5372780at2759"/>
<evidence type="ECO:0000313" key="2">
    <source>
        <dbReference type="EMBL" id="KAA8911034.1"/>
    </source>
</evidence>
<feature type="compositionally biased region" description="Low complexity" evidence="1">
    <location>
        <begin position="38"/>
        <end position="47"/>
    </location>
</feature>
<feature type="compositionally biased region" description="Polar residues" evidence="1">
    <location>
        <begin position="216"/>
        <end position="227"/>
    </location>
</feature>
<reference evidence="2 3" key="1">
    <citation type="submission" date="2019-09" db="EMBL/GenBank/DDBJ databases">
        <title>Draft genome of the ectomycorrhizal ascomycete Sphaerosporella brunnea.</title>
        <authorList>
            <consortium name="DOE Joint Genome Institute"/>
            <person name="Benucci G.M."/>
            <person name="Marozzi G."/>
            <person name="Antonielli L."/>
            <person name="Sanchez S."/>
            <person name="Marco P."/>
            <person name="Wang X."/>
            <person name="Falini L.B."/>
            <person name="Barry K."/>
            <person name="Haridas S."/>
            <person name="Lipzen A."/>
            <person name="Labutti K."/>
            <person name="Grigoriev I.V."/>
            <person name="Murat C."/>
            <person name="Martin F."/>
            <person name="Albertini E."/>
            <person name="Donnini D."/>
            <person name="Bonito G."/>
        </authorList>
    </citation>
    <scope>NUCLEOTIDE SEQUENCE [LARGE SCALE GENOMIC DNA]</scope>
    <source>
        <strain evidence="2 3">Sb_GMNB300</strain>
    </source>
</reference>
<accession>A0A5J5F537</accession>
<feature type="region of interest" description="Disordered" evidence="1">
    <location>
        <begin position="1"/>
        <end position="227"/>
    </location>
</feature>
<dbReference type="InParanoid" id="A0A5J5F537"/>
<feature type="compositionally biased region" description="Low complexity" evidence="1">
    <location>
        <begin position="79"/>
        <end position="92"/>
    </location>
</feature>
<dbReference type="EMBL" id="VXIS01000040">
    <property type="protein sequence ID" value="KAA8911034.1"/>
    <property type="molecule type" value="Genomic_DNA"/>
</dbReference>